<keyword evidence="3" id="KW-1185">Reference proteome</keyword>
<organism evidence="2 3">
    <name type="scientific">Paramuricea clavata</name>
    <name type="common">Red gorgonian</name>
    <name type="synonym">Violescent sea-whip</name>
    <dbReference type="NCBI Taxonomy" id="317549"/>
    <lineage>
        <taxon>Eukaryota</taxon>
        <taxon>Metazoa</taxon>
        <taxon>Cnidaria</taxon>
        <taxon>Anthozoa</taxon>
        <taxon>Octocorallia</taxon>
        <taxon>Malacalcyonacea</taxon>
        <taxon>Plexauridae</taxon>
        <taxon>Paramuricea</taxon>
    </lineage>
</organism>
<dbReference type="PANTHER" id="PTHR22954">
    <property type="entry name" value="RETROVIRAL PROTEASE-RELATED"/>
    <property type="match status" value="1"/>
</dbReference>
<dbReference type="EMBL" id="CACRXK020003140">
    <property type="protein sequence ID" value="CAB3997599.1"/>
    <property type="molecule type" value="Genomic_DNA"/>
</dbReference>
<sequence length="134" mass="14926">MIKDEEIEAEIEETSEFTDTTDKSDFNSFEEAKISKENEGKNVENANQPEIESSPPLEEGNHNTSSSSIGSKVRARLPKLQLSTFNGNFTEWQSFWDNFESVSDSNEDLSEIDKFSYLRASLSGSAASAIKGFP</sequence>
<protein>
    <submittedName>
        <fullName evidence="2">Uncharacterized protein</fullName>
    </submittedName>
</protein>
<dbReference type="OrthoDB" id="7762859at2759"/>
<feature type="compositionally biased region" description="Basic and acidic residues" evidence="1">
    <location>
        <begin position="20"/>
        <end position="42"/>
    </location>
</feature>
<reference evidence="2" key="1">
    <citation type="submission" date="2020-04" db="EMBL/GenBank/DDBJ databases">
        <authorList>
            <person name="Alioto T."/>
            <person name="Alioto T."/>
            <person name="Gomez Garrido J."/>
        </authorList>
    </citation>
    <scope>NUCLEOTIDE SEQUENCE</scope>
    <source>
        <strain evidence="2">A484AB</strain>
    </source>
</reference>
<comment type="caution">
    <text evidence="2">The sequence shown here is derived from an EMBL/GenBank/DDBJ whole genome shotgun (WGS) entry which is preliminary data.</text>
</comment>
<evidence type="ECO:0000313" key="2">
    <source>
        <dbReference type="EMBL" id="CAB3997599.1"/>
    </source>
</evidence>
<feature type="region of interest" description="Disordered" evidence="1">
    <location>
        <begin position="1"/>
        <end position="72"/>
    </location>
</feature>
<feature type="compositionally biased region" description="Acidic residues" evidence="1">
    <location>
        <begin position="1"/>
        <end position="16"/>
    </location>
</feature>
<dbReference type="Pfam" id="PF03564">
    <property type="entry name" value="DUF1759"/>
    <property type="match status" value="1"/>
</dbReference>
<evidence type="ECO:0000256" key="1">
    <source>
        <dbReference type="SAM" id="MobiDB-lite"/>
    </source>
</evidence>
<dbReference type="InterPro" id="IPR005312">
    <property type="entry name" value="DUF1759"/>
</dbReference>
<evidence type="ECO:0000313" key="3">
    <source>
        <dbReference type="Proteomes" id="UP001152795"/>
    </source>
</evidence>
<accession>A0A7D9E1G3</accession>
<proteinExistence type="predicted"/>
<dbReference type="Proteomes" id="UP001152795">
    <property type="component" value="Unassembled WGS sequence"/>
</dbReference>
<name>A0A7D9E1G3_PARCT</name>
<dbReference type="AlphaFoldDB" id="A0A7D9E1G3"/>
<dbReference type="PANTHER" id="PTHR22954:SF3">
    <property type="entry name" value="PROTEIN CBG08539"/>
    <property type="match status" value="1"/>
</dbReference>
<gene>
    <name evidence="2" type="ORF">PACLA_8A022249</name>
</gene>